<name>A0A438C838_VITVI</name>
<dbReference type="Gene3D" id="3.30.420.10">
    <property type="entry name" value="Ribonuclease H-like superfamily/Ribonuclease H"/>
    <property type="match status" value="1"/>
</dbReference>
<dbReference type="AlphaFoldDB" id="A0A438C838"/>
<dbReference type="InterPro" id="IPR052160">
    <property type="entry name" value="Gypsy_RT_Integrase-like"/>
</dbReference>
<comment type="caution">
    <text evidence="1">The sequence shown here is derived from an EMBL/GenBank/DDBJ whole genome shotgun (WGS) entry which is preliminary data.</text>
</comment>
<accession>A0A438C838</accession>
<proteinExistence type="predicted"/>
<dbReference type="InterPro" id="IPR036397">
    <property type="entry name" value="RNaseH_sf"/>
</dbReference>
<evidence type="ECO:0000313" key="1">
    <source>
        <dbReference type="EMBL" id="RVW19076.1"/>
    </source>
</evidence>
<dbReference type="Proteomes" id="UP000288805">
    <property type="component" value="Unassembled WGS sequence"/>
</dbReference>
<evidence type="ECO:0000313" key="2">
    <source>
        <dbReference type="Proteomes" id="UP000288805"/>
    </source>
</evidence>
<organism evidence="1 2">
    <name type="scientific">Vitis vinifera</name>
    <name type="common">Grape</name>
    <dbReference type="NCBI Taxonomy" id="29760"/>
    <lineage>
        <taxon>Eukaryota</taxon>
        <taxon>Viridiplantae</taxon>
        <taxon>Streptophyta</taxon>
        <taxon>Embryophyta</taxon>
        <taxon>Tracheophyta</taxon>
        <taxon>Spermatophyta</taxon>
        <taxon>Magnoliopsida</taxon>
        <taxon>eudicotyledons</taxon>
        <taxon>Gunneridae</taxon>
        <taxon>Pentapetalae</taxon>
        <taxon>rosids</taxon>
        <taxon>Vitales</taxon>
        <taxon>Vitaceae</taxon>
        <taxon>Viteae</taxon>
        <taxon>Vitis</taxon>
    </lineage>
</organism>
<gene>
    <name evidence="1" type="ORF">CK203_087667</name>
</gene>
<reference evidence="1 2" key="1">
    <citation type="journal article" date="2018" name="PLoS Genet.">
        <title>Population sequencing reveals clonal diversity and ancestral inbreeding in the grapevine cultivar Chardonnay.</title>
        <authorList>
            <person name="Roach M.J."/>
            <person name="Johnson D.L."/>
            <person name="Bohlmann J."/>
            <person name="van Vuuren H.J."/>
            <person name="Jones S.J."/>
            <person name="Pretorius I.S."/>
            <person name="Schmidt S.A."/>
            <person name="Borneman A.R."/>
        </authorList>
    </citation>
    <scope>NUCLEOTIDE SEQUENCE [LARGE SCALE GENOMIC DNA]</scope>
    <source>
        <strain evidence="2">cv. Chardonnay</strain>
        <tissue evidence="1">Leaf</tissue>
    </source>
</reference>
<dbReference type="GO" id="GO:0003676">
    <property type="term" value="F:nucleic acid binding"/>
    <property type="evidence" value="ECO:0007669"/>
    <property type="project" value="InterPro"/>
</dbReference>
<protein>
    <submittedName>
        <fullName evidence="1">Uncharacterized protein</fullName>
    </submittedName>
</protein>
<dbReference type="EMBL" id="QGNW01002503">
    <property type="protein sequence ID" value="RVW19076.1"/>
    <property type="molecule type" value="Genomic_DNA"/>
</dbReference>
<sequence length="272" mass="31169">MKVVITSRRDWSIKLHDSLWAYRTTYKTILGMSPYRLVYGKACHLPVEVEYKAWWAIKKLNMDLIRAGAKRCLDLNEMEELRNDAYINSKVAKQRMKRWHDQLISNKEFRKGQRVLLYDKAPYLSWEAQVKVDRPFHYSPSASQWSGGIAKKLKEGLWESRGAQKQGKSMVCEISQPKRAPAKMALAAKHPFGTRVPFRRPPLISQLRNALRNPPRLKTPIFAATPHFAGGFAAAKPPLGTRVPFRSPHPHFAAVKWAAKMPSAEILSLLRN</sequence>
<dbReference type="PANTHER" id="PTHR47266">
    <property type="entry name" value="ENDONUCLEASE-RELATED"/>
    <property type="match status" value="1"/>
</dbReference>